<protein>
    <submittedName>
        <fullName evidence="1">Uncharacterized protein</fullName>
    </submittedName>
</protein>
<reference evidence="1" key="1">
    <citation type="submission" date="2021-10" db="EMBL/GenBank/DDBJ databases">
        <title>Tropical sea cucumber genome reveals ecological adaptation and Cuvierian tubules defense mechanism.</title>
        <authorList>
            <person name="Chen T."/>
        </authorList>
    </citation>
    <scope>NUCLEOTIDE SEQUENCE</scope>
    <source>
        <strain evidence="1">Nanhai2018</strain>
        <tissue evidence="1">Muscle</tissue>
    </source>
</reference>
<keyword evidence="2" id="KW-1185">Reference proteome</keyword>
<evidence type="ECO:0000313" key="2">
    <source>
        <dbReference type="Proteomes" id="UP001152320"/>
    </source>
</evidence>
<name>A0A9Q0YSF7_HOLLE</name>
<evidence type="ECO:0000313" key="1">
    <source>
        <dbReference type="EMBL" id="KAJ8026760.1"/>
    </source>
</evidence>
<accession>A0A9Q0YSF7</accession>
<sequence>MAKSVNSKDGEVFSTPKELCSTCGTVYSFPLNFTTETKCSNCGSQADARDIFHESVYLSYVNFNDRERVKGQTGQEEYLGPTNQMPFMTRRLFFKSLKEQFTHDVWLKDSVRSVAMVSYISTQYKHDQQMRGRQYFIFVLNADTEKLNIVDHGSKDLTSEDYMMGSPTVRAAILQQCMDELTSPSLKFVCYFSMSEAEPQERDA</sequence>
<organism evidence="1 2">
    <name type="scientific">Holothuria leucospilota</name>
    <name type="common">Black long sea cucumber</name>
    <name type="synonym">Mertensiothuria leucospilota</name>
    <dbReference type="NCBI Taxonomy" id="206669"/>
    <lineage>
        <taxon>Eukaryota</taxon>
        <taxon>Metazoa</taxon>
        <taxon>Echinodermata</taxon>
        <taxon>Eleutherozoa</taxon>
        <taxon>Echinozoa</taxon>
        <taxon>Holothuroidea</taxon>
        <taxon>Aspidochirotacea</taxon>
        <taxon>Aspidochirotida</taxon>
        <taxon>Holothuriidae</taxon>
        <taxon>Holothuria</taxon>
    </lineage>
</organism>
<dbReference type="Proteomes" id="UP001152320">
    <property type="component" value="Chromosome 16"/>
</dbReference>
<comment type="caution">
    <text evidence="1">The sequence shown here is derived from an EMBL/GenBank/DDBJ whole genome shotgun (WGS) entry which is preliminary data.</text>
</comment>
<gene>
    <name evidence="1" type="ORF">HOLleu_31690</name>
</gene>
<dbReference type="EMBL" id="JAIZAY010000016">
    <property type="protein sequence ID" value="KAJ8026760.1"/>
    <property type="molecule type" value="Genomic_DNA"/>
</dbReference>
<dbReference type="AlphaFoldDB" id="A0A9Q0YSF7"/>
<proteinExistence type="predicted"/>